<dbReference type="STRING" id="760154.Sulba_1915"/>
<dbReference type="PATRIC" id="fig|760154.4.peg.1912"/>
<name>I3XZ21_SULBS</name>
<evidence type="ECO:0000256" key="4">
    <source>
        <dbReference type="SAM" id="Phobius"/>
    </source>
</evidence>
<evidence type="ECO:0000259" key="5">
    <source>
        <dbReference type="PROSITE" id="PS50887"/>
    </source>
</evidence>
<dbReference type="InterPro" id="IPR050469">
    <property type="entry name" value="Diguanylate_Cyclase"/>
</dbReference>
<dbReference type="AlphaFoldDB" id="I3XZ21"/>
<feature type="transmembrane region" description="Helical" evidence="4">
    <location>
        <begin position="596"/>
        <end position="618"/>
    </location>
</feature>
<dbReference type="Pfam" id="PF09084">
    <property type="entry name" value="NMT1"/>
    <property type="match status" value="1"/>
</dbReference>
<dbReference type="GO" id="GO:0005886">
    <property type="term" value="C:plasma membrane"/>
    <property type="evidence" value="ECO:0007669"/>
    <property type="project" value="TreeGrafter"/>
</dbReference>
<evidence type="ECO:0000256" key="3">
    <source>
        <dbReference type="SAM" id="Coils"/>
    </source>
</evidence>
<accession>I3XZ21</accession>
<evidence type="ECO:0000256" key="1">
    <source>
        <dbReference type="ARBA" id="ARBA00012528"/>
    </source>
</evidence>
<dbReference type="GO" id="GO:0052621">
    <property type="term" value="F:diguanylate cyclase activity"/>
    <property type="evidence" value="ECO:0007669"/>
    <property type="project" value="UniProtKB-EC"/>
</dbReference>
<keyword evidence="3" id="KW-0175">Coiled coil</keyword>
<dbReference type="InterPro" id="IPR000160">
    <property type="entry name" value="GGDEF_dom"/>
</dbReference>
<comment type="catalytic activity">
    <reaction evidence="2">
        <text>2 GTP = 3',3'-c-di-GMP + 2 diphosphate</text>
        <dbReference type="Rhea" id="RHEA:24898"/>
        <dbReference type="ChEBI" id="CHEBI:33019"/>
        <dbReference type="ChEBI" id="CHEBI:37565"/>
        <dbReference type="ChEBI" id="CHEBI:58805"/>
        <dbReference type="EC" id="2.7.7.65"/>
    </reaction>
</comment>
<reference evidence="6 7" key="1">
    <citation type="submission" date="2012-06" db="EMBL/GenBank/DDBJ databases">
        <title>Complete sequence of Sulfurospirillum barnesii SES-3.</title>
        <authorList>
            <consortium name="US DOE Joint Genome Institute"/>
            <person name="Lucas S."/>
            <person name="Han J."/>
            <person name="Lapidus A."/>
            <person name="Cheng J.-F."/>
            <person name="Goodwin L."/>
            <person name="Pitluck S."/>
            <person name="Peters L."/>
            <person name="Ovchinnikova G."/>
            <person name="Lu M."/>
            <person name="Detter J.C."/>
            <person name="Han C."/>
            <person name="Tapia R."/>
            <person name="Land M."/>
            <person name="Hauser L."/>
            <person name="Kyrpides N."/>
            <person name="Ivanova N."/>
            <person name="Pagani I."/>
            <person name="Stolz J."/>
            <person name="Arkin A."/>
            <person name="Dehal P."/>
            <person name="Oremland R."/>
            <person name="Saltikov C."/>
            <person name="Basu P."/>
            <person name="Hollibaugh J."/>
            <person name="Newman D."/>
            <person name="Stolyar S."/>
            <person name="Hazen T."/>
            <person name="Woyke T."/>
        </authorList>
    </citation>
    <scope>NUCLEOTIDE SEQUENCE [LARGE SCALE GENOMIC DNA]</scope>
    <source>
        <strain evidence="7">ATCC 700032 / DSM 10660 / SES-3</strain>
    </source>
</reference>
<dbReference type="eggNOG" id="COG3706">
    <property type="taxonomic scope" value="Bacteria"/>
</dbReference>
<dbReference type="PANTHER" id="PTHR45138:SF9">
    <property type="entry name" value="DIGUANYLATE CYCLASE DGCM-RELATED"/>
    <property type="match status" value="1"/>
</dbReference>
<dbReference type="Proteomes" id="UP000006176">
    <property type="component" value="Chromosome"/>
</dbReference>
<dbReference type="KEGG" id="sba:Sulba_1915"/>
<dbReference type="SUPFAM" id="SSF55073">
    <property type="entry name" value="Nucleotide cyclase"/>
    <property type="match status" value="1"/>
</dbReference>
<dbReference type="HOGENOM" id="CLU_000445_86_4_7"/>
<dbReference type="InterPro" id="IPR043128">
    <property type="entry name" value="Rev_trsase/Diguanyl_cyclase"/>
</dbReference>
<feature type="coiled-coil region" evidence="3">
    <location>
        <begin position="615"/>
        <end position="642"/>
    </location>
</feature>
<protein>
    <recommendedName>
        <fullName evidence="1">diguanylate cyclase</fullName>
        <ecNumber evidence="1">2.7.7.65</ecNumber>
    </recommendedName>
</protein>
<keyword evidence="4" id="KW-0472">Membrane</keyword>
<dbReference type="GO" id="GO:1902201">
    <property type="term" value="P:negative regulation of bacterial-type flagellum-dependent cell motility"/>
    <property type="evidence" value="ECO:0007669"/>
    <property type="project" value="TreeGrafter"/>
</dbReference>
<dbReference type="RefSeq" id="WP_014770071.1">
    <property type="nucleotide sequence ID" value="NC_018002.1"/>
</dbReference>
<evidence type="ECO:0000313" key="6">
    <source>
        <dbReference type="EMBL" id="AFL69195.1"/>
    </source>
</evidence>
<dbReference type="EC" id="2.7.7.65" evidence="1"/>
<dbReference type="OrthoDB" id="174578at2"/>
<dbReference type="FunFam" id="3.30.70.270:FF:000001">
    <property type="entry name" value="Diguanylate cyclase domain protein"/>
    <property type="match status" value="1"/>
</dbReference>
<dbReference type="Gene3D" id="3.30.70.270">
    <property type="match status" value="1"/>
</dbReference>
<keyword evidence="4" id="KW-1133">Transmembrane helix</keyword>
<keyword evidence="4" id="KW-0812">Transmembrane</keyword>
<dbReference type="PROSITE" id="PS50887">
    <property type="entry name" value="GGDEF"/>
    <property type="match status" value="1"/>
</dbReference>
<dbReference type="GO" id="GO:0043709">
    <property type="term" value="P:cell adhesion involved in single-species biofilm formation"/>
    <property type="evidence" value="ECO:0007669"/>
    <property type="project" value="TreeGrafter"/>
</dbReference>
<dbReference type="NCBIfam" id="TIGR00254">
    <property type="entry name" value="GGDEF"/>
    <property type="match status" value="1"/>
</dbReference>
<dbReference type="Pfam" id="PF00990">
    <property type="entry name" value="GGDEF"/>
    <property type="match status" value="1"/>
</dbReference>
<dbReference type="InterPro" id="IPR015168">
    <property type="entry name" value="SsuA/THI5"/>
</dbReference>
<dbReference type="Pfam" id="PF12974">
    <property type="entry name" value="Phosphonate-bd"/>
    <property type="match status" value="1"/>
</dbReference>
<evidence type="ECO:0000256" key="2">
    <source>
        <dbReference type="ARBA" id="ARBA00034247"/>
    </source>
</evidence>
<dbReference type="PANTHER" id="PTHR45138">
    <property type="entry name" value="REGULATORY COMPONENTS OF SENSORY TRANSDUCTION SYSTEM"/>
    <property type="match status" value="1"/>
</dbReference>
<dbReference type="EMBL" id="CP003333">
    <property type="protein sequence ID" value="AFL69195.1"/>
    <property type="molecule type" value="Genomic_DNA"/>
</dbReference>
<dbReference type="InterPro" id="IPR029787">
    <property type="entry name" value="Nucleotide_cyclase"/>
</dbReference>
<dbReference type="eggNOG" id="COG0715">
    <property type="taxonomic scope" value="Bacteria"/>
</dbReference>
<dbReference type="SMART" id="SM00267">
    <property type="entry name" value="GGDEF"/>
    <property type="match status" value="1"/>
</dbReference>
<dbReference type="SUPFAM" id="SSF53850">
    <property type="entry name" value="Periplasmic binding protein-like II"/>
    <property type="match status" value="2"/>
</dbReference>
<dbReference type="eggNOG" id="COG3221">
    <property type="taxonomic scope" value="Bacteria"/>
</dbReference>
<dbReference type="Gene3D" id="3.40.190.10">
    <property type="entry name" value="Periplasmic binding protein-like II"/>
    <property type="match status" value="4"/>
</dbReference>
<feature type="domain" description="GGDEF" evidence="5">
    <location>
        <begin position="688"/>
        <end position="820"/>
    </location>
</feature>
<evidence type="ECO:0000313" key="7">
    <source>
        <dbReference type="Proteomes" id="UP000006176"/>
    </source>
</evidence>
<sequence>MRILFLSFLFNVTLFANLPKETISLQLAWLHQFQSAGFYVALEKGFYEAENLDVTIKEYTSHTQPVQDVLEGKSHYGVVNGSSLLIDRHNQKPVVALMALFQRDPSILISTNPSIKNPYDLKYKHILMSDEDYRSVGMLAMLMSHGIKREELFLHHHSLNLNDLITQKVDAMACYISNEPFMLHEQAVAFTVLNPMDYGFNFYGDVLFSSENELLLHPQRTKAFYNATKKGWEWAFSHIDETAQLIYEKYNTQNKSLEALRYEGEKLKALAFDEEGFFGTLKSKKFEEIMGIYKVSGFIKKETSLEGFLDPLSFAKQTIRIGVLASRDESNTLSRSWNENAKYLSSLFPYHRFEVIPLNFDAMEQSVKNHAIEFAITNPLQAIQLEHRYGLGRIATLSSYYKNKHYSEYGSLIFTRSNAKEINTYEDVRGKKIGAVSPNSFGGYLIGMKELALEKNEKIIFLETHFNVMKAVLEGSVDVGIVRSDMVEHMVDEGLMDLKEIKVLGAKTYPDFPFLISTELYPGWILAKTSHTKDALSNELLSTLLKLSNTPTNPYFYGVNTTFDYSKVHHLLKELHLYPYENEPFTFKDVYTRYQFLFLSSAIAFVIILAFSGYIQFLNRKLRQYTHKIERFNETLEQEVNERTYELSLLNSKLKDLANIDELTNIANRRYFLLLATQYFHAAKRNSTPLYILSLDIDFFKRVNDTYGHAIGDEVLKIFCKNVQATLRKSDLFGRIGGEEFCVCAQNIPLEGALTLAERIRKNVENSHENIANLTIPTITVSIGISVMQPEDLEIFDTIKRSDEALYKAKNSGRNQVQMV</sequence>
<dbReference type="CDD" id="cd01949">
    <property type="entry name" value="GGDEF"/>
    <property type="match status" value="1"/>
</dbReference>
<keyword evidence="7" id="KW-1185">Reference proteome</keyword>
<proteinExistence type="predicted"/>
<gene>
    <name evidence="6" type="ordered locus">Sulba_1915</name>
</gene>
<organism evidence="6 7">
    <name type="scientific">Sulfurospirillum barnesii (strain ATCC 700032 / DSM 10660 / SES-3)</name>
    <dbReference type="NCBI Taxonomy" id="760154"/>
    <lineage>
        <taxon>Bacteria</taxon>
        <taxon>Pseudomonadati</taxon>
        <taxon>Campylobacterota</taxon>
        <taxon>Epsilonproteobacteria</taxon>
        <taxon>Campylobacterales</taxon>
        <taxon>Sulfurospirillaceae</taxon>
        <taxon>Sulfurospirillum</taxon>
    </lineage>
</organism>